<reference evidence="2 3" key="1">
    <citation type="submission" date="2021-11" db="EMBL/GenBank/DDBJ databases">
        <title>Black yeast isolated from Biological Soil Crust.</title>
        <authorList>
            <person name="Kurbessoian T."/>
        </authorList>
    </citation>
    <scope>NUCLEOTIDE SEQUENCE [LARGE SCALE GENOMIC DNA]</scope>
    <source>
        <strain evidence="2 3">CCFEE 5522</strain>
    </source>
</reference>
<feature type="region of interest" description="Disordered" evidence="1">
    <location>
        <begin position="1"/>
        <end position="24"/>
    </location>
</feature>
<keyword evidence="3" id="KW-1185">Reference proteome</keyword>
<dbReference type="EMBL" id="JAVFHQ010000018">
    <property type="protein sequence ID" value="KAK4545781.1"/>
    <property type="molecule type" value="Genomic_DNA"/>
</dbReference>
<evidence type="ECO:0000256" key="1">
    <source>
        <dbReference type="SAM" id="MobiDB-lite"/>
    </source>
</evidence>
<evidence type="ECO:0000313" key="2">
    <source>
        <dbReference type="EMBL" id="KAK4545781.1"/>
    </source>
</evidence>
<organism evidence="2 3">
    <name type="scientific">Oleoguttula mirabilis</name>
    <dbReference type="NCBI Taxonomy" id="1507867"/>
    <lineage>
        <taxon>Eukaryota</taxon>
        <taxon>Fungi</taxon>
        <taxon>Dikarya</taxon>
        <taxon>Ascomycota</taxon>
        <taxon>Pezizomycotina</taxon>
        <taxon>Dothideomycetes</taxon>
        <taxon>Dothideomycetidae</taxon>
        <taxon>Mycosphaerellales</taxon>
        <taxon>Teratosphaeriaceae</taxon>
        <taxon>Oleoguttula</taxon>
    </lineage>
</organism>
<feature type="region of interest" description="Disordered" evidence="1">
    <location>
        <begin position="610"/>
        <end position="641"/>
    </location>
</feature>
<gene>
    <name evidence="2" type="ORF">LTR36_002735</name>
</gene>
<feature type="region of interest" description="Disordered" evidence="1">
    <location>
        <begin position="560"/>
        <end position="580"/>
    </location>
</feature>
<protein>
    <submittedName>
        <fullName evidence="2">Uncharacterized protein</fullName>
    </submittedName>
</protein>
<name>A0AAV9JKL1_9PEZI</name>
<dbReference type="Proteomes" id="UP001324427">
    <property type="component" value="Unassembled WGS sequence"/>
</dbReference>
<feature type="compositionally biased region" description="Polar residues" evidence="1">
    <location>
        <begin position="1"/>
        <end position="10"/>
    </location>
</feature>
<feature type="region of interest" description="Disordered" evidence="1">
    <location>
        <begin position="653"/>
        <end position="714"/>
    </location>
</feature>
<sequence length="714" mass="80412">MASYSAQSGGADQPGQLARSRPQLEFDVRQHQRRRIYGRPLQKLSSAASHYVAYQPYDVVFTSLRLVVFQIEPTSATPIAHIIRDALTDGDVFELIKGLDLHVPAAASKQGGAHGTTETSVLKDQLTRYGLLCDKIKEARVKHAERLRDDGMVDVDVIYKCSKYQVEPFKTDKEIMEAKGGRPYHMYPFREREQEMALSVMVKPEVLAMVYHPERCAELNIIIKTNTPQAVFLTTAVELPEESGSDTIFPRWEPGPVKDSPEKAMARTMSQLWNRGRSDSIKRVVEAPPVFMWRPFPTTLDNSTTKATKEKRNWTATNAPFLNHPGVEENEWCRRDLEENGRNLDEWNRETWKMCEHTGGFHRRMSSKDPSVSIPGDDFPVKQPMCETFTDDRDMNWWMVQRADAERQEYDADFEAYMNILASAERLYMGLAQLLEEVRRTPQSREARIMFDNAKNNRALTQQNLREARQKVVGSGQICNRRPDAALLEMPEAFEAKWQQHIRAVEFQQSESARRHRRSLVATAAAPLFDTPRPHSAVPNKDATMHATANARHHALVDQRAGQNPRMPTTTQPRGPTLKKADSVLKDTVPFPEYQDPIDSTFDATITEQQNLEHSNRDRSPHGGNRRRSLAGVVDKTGTKRQVTFRVPQVQKVASSAELGDPQSPVTPDDWSGTTVDDEVVTPARSVDAGPGSGPAIAGSNPVPASLTVESRAK</sequence>
<comment type="caution">
    <text evidence="2">The sequence shown here is derived from an EMBL/GenBank/DDBJ whole genome shotgun (WGS) entry which is preliminary data.</text>
</comment>
<evidence type="ECO:0000313" key="3">
    <source>
        <dbReference type="Proteomes" id="UP001324427"/>
    </source>
</evidence>
<dbReference type="AlphaFoldDB" id="A0AAV9JKL1"/>
<accession>A0AAV9JKL1</accession>
<proteinExistence type="predicted"/>